<evidence type="ECO:0000256" key="7">
    <source>
        <dbReference type="ARBA" id="ARBA00023157"/>
    </source>
</evidence>
<evidence type="ECO:0000313" key="10">
    <source>
        <dbReference type="EMBL" id="KAG7496373.1"/>
    </source>
</evidence>
<keyword evidence="6" id="KW-0372">Hormone</keyword>
<feature type="chain" id="PRO_5043652837" evidence="8">
    <location>
        <begin position="25"/>
        <end position="104"/>
    </location>
</feature>
<comment type="subcellular location">
    <subcellularLocation>
        <location evidence="2">Secreted</location>
    </subcellularLocation>
</comment>
<comment type="similarity">
    <text evidence="3">Belongs to the somatostatin family.</text>
</comment>
<sequence>MLHSQAQVLVAALFSSVLLVQVSSAPHRDMKTEMANYADVKDLTHLLLKFLPELMSGRAEQMFPELEEDEMGVREKVMRRHLPLSQRERKAGCRNFFWKTFTSC</sequence>
<accession>A0AAV6QTA1</accession>
<evidence type="ECO:0000259" key="9">
    <source>
        <dbReference type="Pfam" id="PF03002"/>
    </source>
</evidence>
<keyword evidence="7" id="KW-1015">Disulfide bond</keyword>
<dbReference type="Pfam" id="PF03002">
    <property type="entry name" value="Somatostatin"/>
    <property type="match status" value="1"/>
</dbReference>
<evidence type="ECO:0000256" key="4">
    <source>
        <dbReference type="ARBA" id="ARBA00022525"/>
    </source>
</evidence>
<dbReference type="GO" id="GO:0030334">
    <property type="term" value="P:regulation of cell migration"/>
    <property type="evidence" value="ECO:0007669"/>
    <property type="project" value="TreeGrafter"/>
</dbReference>
<feature type="signal peptide" evidence="8">
    <location>
        <begin position="1"/>
        <end position="24"/>
    </location>
</feature>
<dbReference type="Proteomes" id="UP000693946">
    <property type="component" value="Linkage Group LG3"/>
</dbReference>
<proteinExistence type="inferred from homology"/>
<evidence type="ECO:0000256" key="1">
    <source>
        <dbReference type="ARBA" id="ARBA00003524"/>
    </source>
</evidence>
<evidence type="ECO:0000256" key="8">
    <source>
        <dbReference type="SAM" id="SignalP"/>
    </source>
</evidence>
<evidence type="ECO:0000256" key="2">
    <source>
        <dbReference type="ARBA" id="ARBA00004613"/>
    </source>
</evidence>
<organism evidence="10 11">
    <name type="scientific">Solea senegalensis</name>
    <name type="common">Senegalese sole</name>
    <dbReference type="NCBI Taxonomy" id="28829"/>
    <lineage>
        <taxon>Eukaryota</taxon>
        <taxon>Metazoa</taxon>
        <taxon>Chordata</taxon>
        <taxon>Craniata</taxon>
        <taxon>Vertebrata</taxon>
        <taxon>Euteleostomi</taxon>
        <taxon>Actinopterygii</taxon>
        <taxon>Neopterygii</taxon>
        <taxon>Teleostei</taxon>
        <taxon>Neoteleostei</taxon>
        <taxon>Acanthomorphata</taxon>
        <taxon>Carangaria</taxon>
        <taxon>Pleuronectiformes</taxon>
        <taxon>Pleuronectoidei</taxon>
        <taxon>Soleidae</taxon>
        <taxon>Solea</taxon>
    </lineage>
</organism>
<gene>
    <name evidence="10" type="ORF">JOB18_017828</name>
</gene>
<evidence type="ECO:0000256" key="6">
    <source>
        <dbReference type="ARBA" id="ARBA00022702"/>
    </source>
</evidence>
<protein>
    <submittedName>
        <fullName evidence="10">Somatostatin-1A-like</fullName>
    </submittedName>
</protein>
<dbReference type="GO" id="GO:0005615">
    <property type="term" value="C:extracellular space"/>
    <property type="evidence" value="ECO:0007669"/>
    <property type="project" value="TreeGrafter"/>
</dbReference>
<evidence type="ECO:0000256" key="3">
    <source>
        <dbReference type="ARBA" id="ARBA00008327"/>
    </source>
</evidence>
<keyword evidence="11" id="KW-1185">Reference proteome</keyword>
<evidence type="ECO:0000256" key="5">
    <source>
        <dbReference type="ARBA" id="ARBA00022685"/>
    </source>
</evidence>
<dbReference type="PANTHER" id="PTHR10558">
    <property type="entry name" value="SOMATOSTATIN"/>
    <property type="match status" value="1"/>
</dbReference>
<dbReference type="AlphaFoldDB" id="A0AAV6QTA1"/>
<keyword evidence="5" id="KW-0165">Cleavage on pair of basic residues</keyword>
<keyword evidence="4" id="KW-0964">Secreted</keyword>
<reference evidence="10 11" key="1">
    <citation type="journal article" date="2021" name="Sci. Rep.">
        <title>Chromosome anchoring in Senegalese sole (Solea senegalensis) reveals sex-associated markers and genome rearrangements in flatfish.</title>
        <authorList>
            <person name="Guerrero-Cozar I."/>
            <person name="Gomez-Garrido J."/>
            <person name="Berbel C."/>
            <person name="Martinez-Blanch J.F."/>
            <person name="Alioto T."/>
            <person name="Claros M.G."/>
            <person name="Gagnaire P.A."/>
            <person name="Manchado M."/>
        </authorList>
    </citation>
    <scope>NUCLEOTIDE SEQUENCE [LARGE SCALE GENOMIC DNA]</scope>
    <source>
        <strain evidence="10">Sse05_10M</strain>
    </source>
</reference>
<keyword evidence="8" id="KW-0732">Signal</keyword>
<comment type="function">
    <text evidence="1">Somatostatin inhibits the release of somatotropin.</text>
</comment>
<name>A0AAV6QTA1_SOLSE</name>
<dbReference type="EMBL" id="JAGKHQ010000015">
    <property type="protein sequence ID" value="KAG7496373.1"/>
    <property type="molecule type" value="Genomic_DNA"/>
</dbReference>
<comment type="caution">
    <text evidence="10">The sequence shown here is derived from an EMBL/GenBank/DDBJ whole genome shotgun (WGS) entry which is preliminary data.</text>
</comment>
<dbReference type="InterPro" id="IPR004250">
    <property type="entry name" value="Somatostatin"/>
</dbReference>
<evidence type="ECO:0000313" key="11">
    <source>
        <dbReference type="Proteomes" id="UP000693946"/>
    </source>
</evidence>
<dbReference type="GO" id="GO:0005179">
    <property type="term" value="F:hormone activity"/>
    <property type="evidence" value="ECO:0007669"/>
    <property type="project" value="UniProtKB-KW"/>
</dbReference>
<feature type="domain" description="Somatostatin/Cortistatin C-terminal" evidence="9">
    <location>
        <begin position="87"/>
        <end position="104"/>
    </location>
</feature>
<dbReference type="InterPro" id="IPR018142">
    <property type="entry name" value="Somatostatin/Cortistatin_C"/>
</dbReference>